<feature type="compositionally biased region" description="Basic and acidic residues" evidence="7">
    <location>
        <begin position="400"/>
        <end position="413"/>
    </location>
</feature>
<evidence type="ECO:0000256" key="3">
    <source>
        <dbReference type="ARBA" id="ARBA00022475"/>
    </source>
</evidence>
<dbReference type="Pfam" id="PF07690">
    <property type="entry name" value="MFS_1"/>
    <property type="match status" value="1"/>
</dbReference>
<keyword evidence="5 8" id="KW-1133">Transmembrane helix</keyword>
<feature type="domain" description="Major facilitator superfamily (MFS) profile" evidence="9">
    <location>
        <begin position="1"/>
        <end position="389"/>
    </location>
</feature>
<feature type="transmembrane region" description="Helical" evidence="8">
    <location>
        <begin position="277"/>
        <end position="296"/>
    </location>
</feature>
<feature type="transmembrane region" description="Helical" evidence="8">
    <location>
        <begin position="84"/>
        <end position="109"/>
    </location>
</feature>
<dbReference type="EMBL" id="CP109011">
    <property type="protein sequence ID" value="WUT45176.1"/>
    <property type="molecule type" value="Genomic_DNA"/>
</dbReference>
<evidence type="ECO:0000256" key="8">
    <source>
        <dbReference type="SAM" id="Phobius"/>
    </source>
</evidence>
<dbReference type="InterPro" id="IPR050171">
    <property type="entry name" value="MFS_Transporters"/>
</dbReference>
<keyword evidence="2" id="KW-0813">Transport</keyword>
<keyword evidence="4 8" id="KW-0812">Transmembrane</keyword>
<dbReference type="InterPro" id="IPR036259">
    <property type="entry name" value="MFS_trans_sf"/>
</dbReference>
<evidence type="ECO:0000256" key="2">
    <source>
        <dbReference type="ARBA" id="ARBA00022448"/>
    </source>
</evidence>
<feature type="transmembrane region" description="Helical" evidence="8">
    <location>
        <begin position="43"/>
        <end position="64"/>
    </location>
</feature>
<dbReference type="InterPro" id="IPR011701">
    <property type="entry name" value="MFS"/>
</dbReference>
<dbReference type="SUPFAM" id="SSF103473">
    <property type="entry name" value="MFS general substrate transporter"/>
    <property type="match status" value="1"/>
</dbReference>
<evidence type="ECO:0000259" key="9">
    <source>
        <dbReference type="PROSITE" id="PS50850"/>
    </source>
</evidence>
<feature type="transmembrane region" description="Helical" evidence="8">
    <location>
        <begin position="302"/>
        <end position="326"/>
    </location>
</feature>
<dbReference type="PANTHER" id="PTHR23517">
    <property type="entry name" value="RESISTANCE PROTEIN MDTM, PUTATIVE-RELATED-RELATED"/>
    <property type="match status" value="1"/>
</dbReference>
<evidence type="ECO:0000313" key="11">
    <source>
        <dbReference type="Proteomes" id="UP001432168"/>
    </source>
</evidence>
<evidence type="ECO:0000256" key="1">
    <source>
        <dbReference type="ARBA" id="ARBA00004651"/>
    </source>
</evidence>
<feature type="region of interest" description="Disordered" evidence="7">
    <location>
        <begin position="393"/>
        <end position="413"/>
    </location>
</feature>
<dbReference type="PROSITE" id="PS50850">
    <property type="entry name" value="MFS"/>
    <property type="match status" value="1"/>
</dbReference>
<evidence type="ECO:0000256" key="5">
    <source>
        <dbReference type="ARBA" id="ARBA00022989"/>
    </source>
</evidence>
<keyword evidence="3" id="KW-1003">Cell membrane</keyword>
<feature type="transmembrane region" description="Helical" evidence="8">
    <location>
        <begin position="130"/>
        <end position="153"/>
    </location>
</feature>
<feature type="transmembrane region" description="Helical" evidence="8">
    <location>
        <begin position="212"/>
        <end position="230"/>
    </location>
</feature>
<evidence type="ECO:0000256" key="7">
    <source>
        <dbReference type="SAM" id="MobiDB-lite"/>
    </source>
</evidence>
<protein>
    <submittedName>
        <fullName evidence="10">MFS transporter</fullName>
    </submittedName>
</protein>
<reference evidence="10" key="1">
    <citation type="submission" date="2022-10" db="EMBL/GenBank/DDBJ databases">
        <title>The complete genomes of actinobacterial strains from the NBC collection.</title>
        <authorList>
            <person name="Joergensen T.S."/>
            <person name="Alvarez Arevalo M."/>
            <person name="Sterndorff E.B."/>
            <person name="Faurdal D."/>
            <person name="Vuksanovic O."/>
            <person name="Mourched A.-S."/>
            <person name="Charusanti P."/>
            <person name="Shaw S."/>
            <person name="Blin K."/>
            <person name="Weber T."/>
        </authorList>
    </citation>
    <scope>NUCLEOTIDE SEQUENCE</scope>
    <source>
        <strain evidence="10">NBC_00686</strain>
    </source>
</reference>
<dbReference type="PANTHER" id="PTHR23517:SF2">
    <property type="entry name" value="MULTIDRUG RESISTANCE PROTEIN MDTH"/>
    <property type="match status" value="1"/>
</dbReference>
<dbReference type="Proteomes" id="UP001432168">
    <property type="component" value="Chromosome"/>
</dbReference>
<gene>
    <name evidence="10" type="ORF">OG929_24060</name>
</gene>
<name>A0ABZ1WZA4_9ACTN</name>
<feature type="transmembrane region" description="Helical" evidence="8">
    <location>
        <begin position="242"/>
        <end position="265"/>
    </location>
</feature>
<accession>A0ABZ1WZA4</accession>
<dbReference type="InterPro" id="IPR020846">
    <property type="entry name" value="MFS_dom"/>
</dbReference>
<feature type="transmembrane region" description="Helical" evidence="8">
    <location>
        <begin position="365"/>
        <end position="385"/>
    </location>
</feature>
<feature type="transmembrane region" description="Helical" evidence="8">
    <location>
        <begin position="159"/>
        <end position="180"/>
    </location>
</feature>
<keyword evidence="6 8" id="KW-0472">Membrane</keyword>
<evidence type="ECO:0000313" key="10">
    <source>
        <dbReference type="EMBL" id="WUT45176.1"/>
    </source>
</evidence>
<keyword evidence="11" id="KW-1185">Reference proteome</keyword>
<comment type="subcellular location">
    <subcellularLocation>
        <location evidence="1">Cell membrane</location>
        <topology evidence="1">Multi-pass membrane protein</topology>
    </subcellularLocation>
</comment>
<dbReference type="GeneID" id="95699204"/>
<feature type="transmembrane region" description="Helical" evidence="8">
    <location>
        <begin position="338"/>
        <end position="359"/>
    </location>
</feature>
<dbReference type="RefSeq" id="WP_199814359.1">
    <property type="nucleotide sequence ID" value="NZ_CP107755.1"/>
</dbReference>
<sequence length="413" mass="42438">MALPKAFWLLWCGQTVSRLGTLAPAFLVLYLEQNHLVAPGTTPLVVGLFGAGVVLSGLVGGAVADLIGPRRTIVAAQPFTAGMALLFAVADHVAALCALSLITGFLSAVDRPAGAGLISAIVPPEQFSKAYSLFLVGFNIGMSLSPVLSGFLLEVSPGALFVVWAVSSLLYAALVFAVPADPLPRTADRPGGAAAALASAARGIAEPFRTPVLVAFLLLTFLLACIYLQVNSALPLDMRDSGLTAGGIGFVLAVNAVLSVLLLPLVPRLVGGLRPHIPLIMAAAFMAVGFGANVLADGMLSFTLATVVWTLGEVLWAPMSATFIADRAPAGRSGSYQGSYFFAWNAAFVVGSPAGLALAHAHGYGALWLSVLGLGCAVTLGFALLPRLAGFAKAPAAPSDHPDTAEQLTRETR</sequence>
<feature type="transmembrane region" description="Helical" evidence="8">
    <location>
        <begin position="6"/>
        <end position="31"/>
    </location>
</feature>
<dbReference type="Gene3D" id="1.20.1250.20">
    <property type="entry name" value="MFS general substrate transporter like domains"/>
    <property type="match status" value="1"/>
</dbReference>
<proteinExistence type="predicted"/>
<organism evidence="10 11">
    <name type="scientific">Streptomyces pseudovenezuelae</name>
    <dbReference type="NCBI Taxonomy" id="67350"/>
    <lineage>
        <taxon>Bacteria</taxon>
        <taxon>Bacillati</taxon>
        <taxon>Actinomycetota</taxon>
        <taxon>Actinomycetes</taxon>
        <taxon>Kitasatosporales</taxon>
        <taxon>Streptomycetaceae</taxon>
        <taxon>Streptomyces</taxon>
        <taxon>Streptomyces aurantiacus group</taxon>
    </lineage>
</organism>
<evidence type="ECO:0000256" key="4">
    <source>
        <dbReference type="ARBA" id="ARBA00022692"/>
    </source>
</evidence>
<evidence type="ECO:0000256" key="6">
    <source>
        <dbReference type="ARBA" id="ARBA00023136"/>
    </source>
</evidence>